<evidence type="ECO:0000313" key="1">
    <source>
        <dbReference type="EMBL" id="VFR28676.1"/>
    </source>
</evidence>
<accession>A0A484SZP6</accession>
<name>A0A484SZP6_9ZZZZ</name>
<gene>
    <name evidence="1" type="ORF">ANK1_0463</name>
    <name evidence="2" type="ORF">ANK2_0463</name>
</gene>
<organism evidence="2">
    <name type="scientific">plant metagenome</name>
    <dbReference type="NCBI Taxonomy" id="1297885"/>
    <lineage>
        <taxon>unclassified sequences</taxon>
        <taxon>metagenomes</taxon>
        <taxon>organismal metagenomes</taxon>
    </lineage>
</organism>
<proteinExistence type="predicted"/>
<sequence>MCNTKAGANHPAPALFISGRHVQLSVHVISIFVLVYCVEDEQLIVIQCRYHY</sequence>
<protein>
    <submittedName>
        <fullName evidence="2">Uncharacterized protein</fullName>
    </submittedName>
</protein>
<dbReference type="EMBL" id="CAADIF010000007">
    <property type="protein sequence ID" value="VFR67267.1"/>
    <property type="molecule type" value="Genomic_DNA"/>
</dbReference>
<dbReference type="AlphaFoldDB" id="A0A484SZP6"/>
<evidence type="ECO:0000313" key="2">
    <source>
        <dbReference type="EMBL" id="VFR67267.1"/>
    </source>
</evidence>
<reference evidence="2" key="1">
    <citation type="submission" date="2019-03" db="EMBL/GenBank/DDBJ databases">
        <authorList>
            <person name="Danneels B."/>
        </authorList>
    </citation>
    <scope>NUCLEOTIDE SEQUENCE</scope>
</reference>
<dbReference type="EMBL" id="CAADIA010000005">
    <property type="protein sequence ID" value="VFR28676.1"/>
    <property type="molecule type" value="Genomic_DNA"/>
</dbReference>